<proteinExistence type="inferred from homology"/>
<reference evidence="11 12" key="1">
    <citation type="submission" date="2014-08" db="EMBL/GenBank/DDBJ databases">
        <authorList>
            <person name="Moulin Lionel"/>
        </authorList>
    </citation>
    <scope>NUCLEOTIDE SEQUENCE [LARGE SCALE GENOMIC DNA]</scope>
</reference>
<feature type="region of interest" description="Disordered" evidence="9">
    <location>
        <begin position="1"/>
        <end position="34"/>
    </location>
</feature>
<dbReference type="PANTHER" id="PTHR47245:SF2">
    <property type="entry name" value="PEPTIDYL-PROLYL CIS-TRANS ISOMERASE HP_0175-RELATED"/>
    <property type="match status" value="1"/>
</dbReference>
<gene>
    <name evidence="11" type="ORF">MPL3365_180244</name>
</gene>
<evidence type="ECO:0000259" key="10">
    <source>
        <dbReference type="PROSITE" id="PS50198"/>
    </source>
</evidence>
<dbReference type="PROSITE" id="PS50198">
    <property type="entry name" value="PPIC_PPIASE_2"/>
    <property type="match status" value="1"/>
</dbReference>
<dbReference type="SUPFAM" id="SSF109998">
    <property type="entry name" value="Triger factor/SurA peptide-binding domain-like"/>
    <property type="match status" value="1"/>
</dbReference>
<accession>A0A090G0H6</accession>
<name>A0A090G0H6_MESPL</name>
<evidence type="ECO:0000256" key="1">
    <source>
        <dbReference type="ARBA" id="ARBA00000971"/>
    </source>
</evidence>
<dbReference type="EC" id="5.2.1.8" evidence="3"/>
<comment type="similarity">
    <text evidence="2">Belongs to the PpiC/parvulin rotamase family.</text>
</comment>
<dbReference type="PROSITE" id="PS01096">
    <property type="entry name" value="PPIC_PPIASE_1"/>
    <property type="match status" value="1"/>
</dbReference>
<comment type="catalytic activity">
    <reaction evidence="1">
        <text>[protein]-peptidylproline (omega=180) = [protein]-peptidylproline (omega=0)</text>
        <dbReference type="Rhea" id="RHEA:16237"/>
        <dbReference type="Rhea" id="RHEA-COMP:10747"/>
        <dbReference type="Rhea" id="RHEA-COMP:10748"/>
        <dbReference type="ChEBI" id="CHEBI:83833"/>
        <dbReference type="ChEBI" id="CHEBI:83834"/>
        <dbReference type="EC" id="5.2.1.8"/>
    </reaction>
</comment>
<dbReference type="Proteomes" id="UP000046122">
    <property type="component" value="Unassembled WGS sequence"/>
</dbReference>
<evidence type="ECO:0000256" key="2">
    <source>
        <dbReference type="ARBA" id="ARBA00007656"/>
    </source>
</evidence>
<evidence type="ECO:0000313" key="11">
    <source>
        <dbReference type="EMBL" id="CDX53668.1"/>
    </source>
</evidence>
<dbReference type="PANTHER" id="PTHR47245">
    <property type="entry name" value="PEPTIDYLPROLYL ISOMERASE"/>
    <property type="match status" value="1"/>
</dbReference>
<dbReference type="InterPro" id="IPR027304">
    <property type="entry name" value="Trigger_fact/SurA_dom_sf"/>
</dbReference>
<evidence type="ECO:0000256" key="5">
    <source>
        <dbReference type="ARBA" id="ARBA00023110"/>
    </source>
</evidence>
<dbReference type="InterPro" id="IPR023058">
    <property type="entry name" value="PPIase_PpiC_CS"/>
</dbReference>
<dbReference type="GO" id="GO:0003755">
    <property type="term" value="F:peptidyl-prolyl cis-trans isomerase activity"/>
    <property type="evidence" value="ECO:0007669"/>
    <property type="project" value="UniProtKB-KW"/>
</dbReference>
<evidence type="ECO:0000256" key="9">
    <source>
        <dbReference type="SAM" id="MobiDB-lite"/>
    </source>
</evidence>
<dbReference type="EMBL" id="CCNE01000010">
    <property type="protein sequence ID" value="CDX53668.1"/>
    <property type="molecule type" value="Genomic_DNA"/>
</dbReference>
<evidence type="ECO:0000256" key="7">
    <source>
        <dbReference type="ARBA" id="ARBA00031484"/>
    </source>
</evidence>
<feature type="domain" description="PpiC" evidence="10">
    <location>
        <begin position="142"/>
        <end position="243"/>
    </location>
</feature>
<protein>
    <recommendedName>
        <fullName evidence="4">Parvulin-like PPIase</fullName>
        <ecNumber evidence="3">5.2.1.8</ecNumber>
    </recommendedName>
    <alternativeName>
        <fullName evidence="6">Peptidyl-prolyl cis-trans isomerase plp</fullName>
    </alternativeName>
    <alternativeName>
        <fullName evidence="7">Rotamase plp</fullName>
    </alternativeName>
</protein>
<evidence type="ECO:0000256" key="6">
    <source>
        <dbReference type="ARBA" id="ARBA00030642"/>
    </source>
</evidence>
<keyword evidence="5 8" id="KW-0697">Rotamase</keyword>
<sequence length="299" mass="32765">MAALVIDHSAGRKASEHPHEHRPATPDTTPSRERVAMPPVTVNGVAISRKAIAAEVQNFPARNPGEGWRAATRALVIRELLLQEARRLDIAAEQRTDRDGRRETVEDALVRGLIEREVRVPEADEETLRRFYENNLRRFVTPPLYEADHILIAARRDDCEAFAAAREKALSLRSSLAAAPDRFAALARDCSDCPSGALGGSLGQIGPGDTTPEFEVALIDLAPGDISPLVETRYGVHLIRLTRRIDGRQLPFEAVRERIATYLAEHVNRQATAQYVSLLVGRADIGGIVLDGASSPLVQ</sequence>
<keyword evidence="8 11" id="KW-0413">Isomerase</keyword>
<dbReference type="Gene3D" id="3.10.50.40">
    <property type="match status" value="1"/>
</dbReference>
<evidence type="ECO:0000256" key="4">
    <source>
        <dbReference type="ARBA" id="ARBA00018370"/>
    </source>
</evidence>
<evidence type="ECO:0000256" key="3">
    <source>
        <dbReference type="ARBA" id="ARBA00013194"/>
    </source>
</evidence>
<dbReference type="SUPFAM" id="SSF54534">
    <property type="entry name" value="FKBP-like"/>
    <property type="match status" value="1"/>
</dbReference>
<dbReference type="AlphaFoldDB" id="A0A090G0H6"/>
<feature type="compositionally biased region" description="Basic and acidic residues" evidence="9">
    <location>
        <begin position="9"/>
        <end position="34"/>
    </location>
</feature>
<dbReference type="InterPro" id="IPR000297">
    <property type="entry name" value="PPIase_PpiC"/>
</dbReference>
<dbReference type="Pfam" id="PF00639">
    <property type="entry name" value="Rotamase"/>
    <property type="match status" value="1"/>
</dbReference>
<dbReference type="InterPro" id="IPR046357">
    <property type="entry name" value="PPIase_dom_sf"/>
</dbReference>
<evidence type="ECO:0000313" key="12">
    <source>
        <dbReference type="Proteomes" id="UP000046122"/>
    </source>
</evidence>
<evidence type="ECO:0000256" key="8">
    <source>
        <dbReference type="PROSITE-ProRule" id="PRU00278"/>
    </source>
</evidence>
<organism evidence="11 12">
    <name type="scientific">Mesorhizobium plurifarium</name>
    <dbReference type="NCBI Taxonomy" id="69974"/>
    <lineage>
        <taxon>Bacteria</taxon>
        <taxon>Pseudomonadati</taxon>
        <taxon>Pseudomonadota</taxon>
        <taxon>Alphaproteobacteria</taxon>
        <taxon>Hyphomicrobiales</taxon>
        <taxon>Phyllobacteriaceae</taxon>
        <taxon>Mesorhizobium</taxon>
    </lineage>
</organism>
<dbReference type="InterPro" id="IPR050245">
    <property type="entry name" value="PrsA_foldase"/>
</dbReference>